<dbReference type="AlphaFoldDB" id="A0A6A5Z8S7"/>
<evidence type="ECO:0000256" key="2">
    <source>
        <dbReference type="SAM" id="MobiDB-lite"/>
    </source>
</evidence>
<keyword evidence="4" id="KW-1185">Reference proteome</keyword>
<sequence length="182" mass="20388">MLDPANSLRGTSCLARHITFASRLKTLSVAYMPLLNMAKKSVKSVPSDPEGSPEPSVEPKRPGTSGTELRLATNRRTASANYQAAQRAETAYKAKKRSQGAKQHRQDAMKHYSQSGQHFKEGIKSSWRCVAALPWMVRGWNEDRQIKKEKAMREKHLEKKKKLEVKLAKQAELDTEAEGEAA</sequence>
<feature type="compositionally biased region" description="Basic residues" evidence="2">
    <location>
        <begin position="93"/>
        <end position="103"/>
    </location>
</feature>
<accession>A0A6A5Z8S7</accession>
<reference evidence="3" key="1">
    <citation type="journal article" date="2020" name="Stud. Mycol.">
        <title>101 Dothideomycetes genomes: a test case for predicting lifestyles and emergence of pathogens.</title>
        <authorList>
            <person name="Haridas S."/>
            <person name="Albert R."/>
            <person name="Binder M."/>
            <person name="Bloem J."/>
            <person name="Labutti K."/>
            <person name="Salamov A."/>
            <person name="Andreopoulos B."/>
            <person name="Baker S."/>
            <person name="Barry K."/>
            <person name="Bills G."/>
            <person name="Bluhm B."/>
            <person name="Cannon C."/>
            <person name="Castanera R."/>
            <person name="Culley D."/>
            <person name="Daum C."/>
            <person name="Ezra D."/>
            <person name="Gonzalez J."/>
            <person name="Henrissat B."/>
            <person name="Kuo A."/>
            <person name="Liang C."/>
            <person name="Lipzen A."/>
            <person name="Lutzoni F."/>
            <person name="Magnuson J."/>
            <person name="Mondo S."/>
            <person name="Nolan M."/>
            <person name="Ohm R."/>
            <person name="Pangilinan J."/>
            <person name="Park H.-J."/>
            <person name="Ramirez L."/>
            <person name="Alfaro M."/>
            <person name="Sun H."/>
            <person name="Tritt A."/>
            <person name="Yoshinaga Y."/>
            <person name="Zwiers L.-H."/>
            <person name="Turgeon B."/>
            <person name="Goodwin S."/>
            <person name="Spatafora J."/>
            <person name="Crous P."/>
            <person name="Grigoriev I."/>
        </authorList>
    </citation>
    <scope>NUCLEOTIDE SEQUENCE</scope>
    <source>
        <strain evidence="3">CBS 627.86</strain>
    </source>
</reference>
<dbReference type="EMBL" id="ML977324">
    <property type="protein sequence ID" value="KAF2114791.1"/>
    <property type="molecule type" value="Genomic_DNA"/>
</dbReference>
<evidence type="ECO:0000256" key="1">
    <source>
        <dbReference type="SAM" id="Coils"/>
    </source>
</evidence>
<proteinExistence type="predicted"/>
<feature type="coiled-coil region" evidence="1">
    <location>
        <begin position="146"/>
        <end position="173"/>
    </location>
</feature>
<organism evidence="3 4">
    <name type="scientific">Lophiotrema nucula</name>
    <dbReference type="NCBI Taxonomy" id="690887"/>
    <lineage>
        <taxon>Eukaryota</taxon>
        <taxon>Fungi</taxon>
        <taxon>Dikarya</taxon>
        <taxon>Ascomycota</taxon>
        <taxon>Pezizomycotina</taxon>
        <taxon>Dothideomycetes</taxon>
        <taxon>Pleosporomycetidae</taxon>
        <taxon>Pleosporales</taxon>
        <taxon>Lophiotremataceae</taxon>
        <taxon>Lophiotrema</taxon>
    </lineage>
</organism>
<dbReference type="OrthoDB" id="4771937at2759"/>
<evidence type="ECO:0000313" key="4">
    <source>
        <dbReference type="Proteomes" id="UP000799770"/>
    </source>
</evidence>
<protein>
    <submittedName>
        <fullName evidence="3">Uncharacterized protein</fullName>
    </submittedName>
</protein>
<feature type="compositionally biased region" description="Polar residues" evidence="2">
    <location>
        <begin position="74"/>
        <end position="84"/>
    </location>
</feature>
<feature type="region of interest" description="Disordered" evidence="2">
    <location>
        <begin position="42"/>
        <end position="109"/>
    </location>
</feature>
<name>A0A6A5Z8S7_9PLEO</name>
<keyword evidence="1" id="KW-0175">Coiled coil</keyword>
<dbReference type="Proteomes" id="UP000799770">
    <property type="component" value="Unassembled WGS sequence"/>
</dbReference>
<gene>
    <name evidence="3" type="ORF">BDV96DRAFT_575893</name>
</gene>
<evidence type="ECO:0000313" key="3">
    <source>
        <dbReference type="EMBL" id="KAF2114791.1"/>
    </source>
</evidence>